<evidence type="ECO:0000256" key="1">
    <source>
        <dbReference type="ARBA" id="ARBA00004123"/>
    </source>
</evidence>
<evidence type="ECO:0000313" key="8">
    <source>
        <dbReference type="EMBL" id="KAK7250364.1"/>
    </source>
</evidence>
<evidence type="ECO:0008006" key="10">
    <source>
        <dbReference type="Google" id="ProtNLM"/>
    </source>
</evidence>
<dbReference type="PANTHER" id="PTHR12596">
    <property type="entry name" value="EXPORTIN 4,7-RELATED"/>
    <property type="match status" value="1"/>
</dbReference>
<name>A0ABR1GBP6_AURAN</name>
<keyword evidence="6" id="KW-0653">Protein transport</keyword>
<evidence type="ECO:0000256" key="4">
    <source>
        <dbReference type="ARBA" id="ARBA00022448"/>
    </source>
</evidence>
<evidence type="ECO:0000256" key="5">
    <source>
        <dbReference type="ARBA" id="ARBA00022490"/>
    </source>
</evidence>
<evidence type="ECO:0000256" key="2">
    <source>
        <dbReference type="ARBA" id="ARBA00004496"/>
    </source>
</evidence>
<dbReference type="EMBL" id="JBBJCI010000037">
    <property type="protein sequence ID" value="KAK7250364.1"/>
    <property type="molecule type" value="Genomic_DNA"/>
</dbReference>
<keyword evidence="4" id="KW-0813">Transport</keyword>
<comment type="subcellular location">
    <subcellularLocation>
        <location evidence="2">Cytoplasm</location>
    </subcellularLocation>
    <subcellularLocation>
        <location evidence="1">Nucleus</location>
    </subcellularLocation>
</comment>
<sequence length="335" mass="34192">MAAPDAQQYVAQFEQCVAALQTGANAAQATKTLLALREDPRCLEIAQCVLAGSASREAQFHALTLFREGALQRWASLGAPQRSGAAGLALDFAARLDPGAEPFVSAAALRAFAALWARGFADAARGPTEATRALARDVLAKVKAAAGDRGDVLCNALGALVQQFSGLENTLGVAKGLRDAARQRVETQALFDVAKIAFGALRACARRAGAAARRRGGGGSSRSSRRDAEEVVLLADLAGALLADDDGGGETVAVPLAIAAAARRDGDAAGAAAALLHKVLSLVQTRGGGGRVAAVAACLAAFLARLLAAYARAPDAPPGPLGDFAPRRPRSSRAR</sequence>
<comment type="similarity">
    <text evidence="3">Belongs to the exportin family.</text>
</comment>
<keyword evidence="7" id="KW-0539">Nucleus</keyword>
<comment type="caution">
    <text evidence="8">The sequence shown here is derived from an EMBL/GenBank/DDBJ whole genome shotgun (WGS) entry which is preliminary data.</text>
</comment>
<organism evidence="8 9">
    <name type="scientific">Aureococcus anophagefferens</name>
    <name type="common">Harmful bloom alga</name>
    <dbReference type="NCBI Taxonomy" id="44056"/>
    <lineage>
        <taxon>Eukaryota</taxon>
        <taxon>Sar</taxon>
        <taxon>Stramenopiles</taxon>
        <taxon>Ochrophyta</taxon>
        <taxon>Pelagophyceae</taxon>
        <taxon>Pelagomonadales</taxon>
        <taxon>Pelagomonadaceae</taxon>
        <taxon>Aureococcus</taxon>
    </lineage>
</organism>
<dbReference type="Gene3D" id="1.25.10.10">
    <property type="entry name" value="Leucine-rich Repeat Variant"/>
    <property type="match status" value="1"/>
</dbReference>
<dbReference type="InterPro" id="IPR011989">
    <property type="entry name" value="ARM-like"/>
</dbReference>
<dbReference type="Proteomes" id="UP001363151">
    <property type="component" value="Unassembled WGS sequence"/>
</dbReference>
<evidence type="ECO:0000313" key="9">
    <source>
        <dbReference type="Proteomes" id="UP001363151"/>
    </source>
</evidence>
<protein>
    <recommendedName>
        <fullName evidence="10">Importin N-terminal domain-containing protein</fullName>
    </recommendedName>
</protein>
<evidence type="ECO:0000256" key="7">
    <source>
        <dbReference type="ARBA" id="ARBA00023242"/>
    </source>
</evidence>
<keyword evidence="9" id="KW-1185">Reference proteome</keyword>
<evidence type="ECO:0000256" key="6">
    <source>
        <dbReference type="ARBA" id="ARBA00022927"/>
    </source>
</evidence>
<reference evidence="8 9" key="1">
    <citation type="submission" date="2024-03" db="EMBL/GenBank/DDBJ databases">
        <title>Aureococcus anophagefferens CCMP1851 and Kratosvirus quantuckense: Draft genome of a second virus-susceptible host strain in the model system.</title>
        <authorList>
            <person name="Chase E."/>
            <person name="Truchon A.R."/>
            <person name="Schepens W."/>
            <person name="Wilhelm S.W."/>
        </authorList>
    </citation>
    <scope>NUCLEOTIDE SEQUENCE [LARGE SCALE GENOMIC DNA]</scope>
    <source>
        <strain evidence="8 9">CCMP1851</strain>
    </source>
</reference>
<dbReference type="PANTHER" id="PTHR12596:SF1">
    <property type="entry name" value="EXPORTIN-4"/>
    <property type="match status" value="1"/>
</dbReference>
<evidence type="ECO:0000256" key="3">
    <source>
        <dbReference type="ARBA" id="ARBA00009466"/>
    </source>
</evidence>
<proteinExistence type="inferred from homology"/>
<accession>A0ABR1GBP6</accession>
<dbReference type="InterPro" id="IPR044189">
    <property type="entry name" value="XPO4/7-like"/>
</dbReference>
<gene>
    <name evidence="8" type="ORF">SO694_00007510</name>
</gene>
<keyword evidence="5" id="KW-0963">Cytoplasm</keyword>